<dbReference type="FunFam" id="3.40.50.720:FF:000121">
    <property type="entry name" value="Prostaglandin reductase 2"/>
    <property type="match status" value="1"/>
</dbReference>
<proteinExistence type="predicted"/>
<dbReference type="Gene3D" id="3.40.50.720">
    <property type="entry name" value="NAD(P)-binding Rossmann-like Domain"/>
    <property type="match status" value="1"/>
</dbReference>
<evidence type="ECO:0000256" key="2">
    <source>
        <dbReference type="ARBA" id="ARBA00069006"/>
    </source>
</evidence>
<accession>A0A8H6MQ07</accession>
<dbReference type="InterPro" id="IPR045010">
    <property type="entry name" value="MDR_fam"/>
</dbReference>
<evidence type="ECO:0000256" key="1">
    <source>
        <dbReference type="ARBA" id="ARBA00023002"/>
    </source>
</evidence>
<dbReference type="CDD" id="cd05288">
    <property type="entry name" value="PGDH"/>
    <property type="match status" value="1"/>
</dbReference>
<dbReference type="GO" id="GO:0016628">
    <property type="term" value="F:oxidoreductase activity, acting on the CH-CH group of donors, NAD or NADP as acceptor"/>
    <property type="evidence" value="ECO:0007669"/>
    <property type="project" value="InterPro"/>
</dbReference>
<evidence type="ECO:0000259" key="4">
    <source>
        <dbReference type="SMART" id="SM00829"/>
    </source>
</evidence>
<feature type="domain" description="Enoyl reductase (ER)" evidence="4">
    <location>
        <begin position="24"/>
        <end position="347"/>
    </location>
</feature>
<dbReference type="AlphaFoldDB" id="A0A8H6MQ07"/>
<evidence type="ECO:0000256" key="3">
    <source>
        <dbReference type="ARBA" id="ARBA00083301"/>
    </source>
</evidence>
<dbReference type="Pfam" id="PF16884">
    <property type="entry name" value="ADH_N_2"/>
    <property type="match status" value="1"/>
</dbReference>
<dbReference type="Gene3D" id="3.90.180.10">
    <property type="entry name" value="Medium-chain alcohol dehydrogenases, catalytic domain"/>
    <property type="match status" value="1"/>
</dbReference>
<dbReference type="Proteomes" id="UP000639643">
    <property type="component" value="Unassembled WGS sequence"/>
</dbReference>
<sequence length="350" mass="38104">MEIPTKAKQWILREKPRGEPILQRDNPTFQLREVPLPALTKGQLLLRILYFGNDPAQRNFISPAIPPERHYTTPAQVGDVMRATGIAEVLLSECPDVPAGSLVVGETGWADYAVADAAGFTVVKDLEGGSSVTHFLGALGISGFTAYYGLTQVVKAGREDAVVVSGAAGSVGMMAVQVAKKMIGCRKVIGIAGTDEKCRRVEKLGADICLNYKSASFREQMIKETDGFVEIYFDNVGGEILDFMLTRMAKFGRVAVCGSISNYNREDAVGIKNFMDVIAMRIQIQGIIMADWIENLPMVAGILIDERKKGNIVIDGDCETVVETAFEDVPRTWMMLFSGGNTGKLITKLV</sequence>
<evidence type="ECO:0000313" key="5">
    <source>
        <dbReference type="EMBL" id="KAF6804887.1"/>
    </source>
</evidence>
<keyword evidence="6" id="KW-1185">Reference proteome</keyword>
<dbReference type="InterPro" id="IPR011032">
    <property type="entry name" value="GroES-like_sf"/>
</dbReference>
<dbReference type="InterPro" id="IPR036291">
    <property type="entry name" value="NAD(P)-bd_dom_sf"/>
</dbReference>
<protein>
    <recommendedName>
        <fullName evidence="2">Dehydrogenase FUB6</fullName>
    </recommendedName>
    <alternativeName>
        <fullName evidence="3">Fusaric acid biosynthesis protein 6</fullName>
    </alternativeName>
</protein>
<dbReference type="EMBL" id="WIGM01001107">
    <property type="protein sequence ID" value="KAF6804887.1"/>
    <property type="molecule type" value="Genomic_DNA"/>
</dbReference>
<comment type="caution">
    <text evidence="5">The sequence shown here is derived from an EMBL/GenBank/DDBJ whole genome shotgun (WGS) entry which is preliminary data.</text>
</comment>
<dbReference type="PANTHER" id="PTHR43205">
    <property type="entry name" value="PROSTAGLANDIN REDUCTASE"/>
    <property type="match status" value="1"/>
</dbReference>
<dbReference type="InterPro" id="IPR013149">
    <property type="entry name" value="ADH-like_C"/>
</dbReference>
<name>A0A8H6MQ07_9PEZI</name>
<dbReference type="OrthoDB" id="809632at2759"/>
<reference evidence="5" key="1">
    <citation type="journal article" date="2020" name="Phytopathology">
        <title>Genome Sequence Resources of Colletotrichum truncatum, C. plurivorum, C. musicola, and C. sojae: Four Species Pathogenic to Soybean (Glycine max).</title>
        <authorList>
            <person name="Rogerio F."/>
            <person name="Boufleur T.R."/>
            <person name="Ciampi-Guillardi M."/>
            <person name="Sukno S.A."/>
            <person name="Thon M.R."/>
            <person name="Massola Junior N.S."/>
            <person name="Baroncelli R."/>
        </authorList>
    </citation>
    <scope>NUCLEOTIDE SEQUENCE</scope>
    <source>
        <strain evidence="5">LFN0074</strain>
    </source>
</reference>
<keyword evidence="1" id="KW-0560">Oxidoreductase</keyword>
<dbReference type="Pfam" id="PF00107">
    <property type="entry name" value="ADH_zinc_N"/>
    <property type="match status" value="1"/>
</dbReference>
<dbReference type="InterPro" id="IPR041694">
    <property type="entry name" value="ADH_N_2"/>
</dbReference>
<dbReference type="SUPFAM" id="SSF50129">
    <property type="entry name" value="GroES-like"/>
    <property type="match status" value="1"/>
</dbReference>
<evidence type="ECO:0000313" key="6">
    <source>
        <dbReference type="Proteomes" id="UP000639643"/>
    </source>
</evidence>
<dbReference type="SUPFAM" id="SSF51735">
    <property type="entry name" value="NAD(P)-binding Rossmann-fold domains"/>
    <property type="match status" value="1"/>
</dbReference>
<dbReference type="PANTHER" id="PTHR43205:SF19">
    <property type="entry name" value="ENOYL REDUCTASE (ER) DOMAIN-CONTAINING PROTEIN"/>
    <property type="match status" value="1"/>
</dbReference>
<organism evidence="5 6">
    <name type="scientific">Colletotrichum musicola</name>
    <dbReference type="NCBI Taxonomy" id="2175873"/>
    <lineage>
        <taxon>Eukaryota</taxon>
        <taxon>Fungi</taxon>
        <taxon>Dikarya</taxon>
        <taxon>Ascomycota</taxon>
        <taxon>Pezizomycotina</taxon>
        <taxon>Sordariomycetes</taxon>
        <taxon>Hypocreomycetidae</taxon>
        <taxon>Glomerellales</taxon>
        <taxon>Glomerellaceae</taxon>
        <taxon>Colletotrichum</taxon>
        <taxon>Colletotrichum orchidearum species complex</taxon>
    </lineage>
</organism>
<gene>
    <name evidence="5" type="ORF">CMUS01_14744</name>
</gene>
<dbReference type="InterPro" id="IPR020843">
    <property type="entry name" value="ER"/>
</dbReference>
<dbReference type="SMART" id="SM00829">
    <property type="entry name" value="PKS_ER"/>
    <property type="match status" value="1"/>
</dbReference>